<name>A0ABW4XH51_9ACTN</name>
<keyword evidence="3" id="KW-1185">Reference proteome</keyword>
<feature type="domain" description="DUF6603" evidence="1">
    <location>
        <begin position="444"/>
        <end position="1002"/>
    </location>
</feature>
<gene>
    <name evidence="2" type="ORF">ACFSHS_17460</name>
</gene>
<reference evidence="3" key="1">
    <citation type="journal article" date="2019" name="Int. J. Syst. Evol. Microbiol.">
        <title>The Global Catalogue of Microorganisms (GCM) 10K type strain sequencing project: providing services to taxonomists for standard genome sequencing and annotation.</title>
        <authorList>
            <consortium name="The Broad Institute Genomics Platform"/>
            <consortium name="The Broad Institute Genome Sequencing Center for Infectious Disease"/>
            <person name="Wu L."/>
            <person name="Ma J."/>
        </authorList>
    </citation>
    <scope>NUCLEOTIDE SEQUENCE [LARGE SCALE GENOMIC DNA]</scope>
    <source>
        <strain evidence="3">JCM 3338</strain>
    </source>
</reference>
<evidence type="ECO:0000313" key="3">
    <source>
        <dbReference type="Proteomes" id="UP001597402"/>
    </source>
</evidence>
<proteinExistence type="predicted"/>
<dbReference type="Proteomes" id="UP001597402">
    <property type="component" value="Unassembled WGS sequence"/>
</dbReference>
<protein>
    <submittedName>
        <fullName evidence="2">DUF6603 domain-containing protein</fullName>
    </submittedName>
</protein>
<evidence type="ECO:0000259" key="1">
    <source>
        <dbReference type="Pfam" id="PF20248"/>
    </source>
</evidence>
<organism evidence="2 3">
    <name type="scientific">Blastococcus deserti</name>
    <dbReference type="NCBI Taxonomy" id="2259033"/>
    <lineage>
        <taxon>Bacteria</taxon>
        <taxon>Bacillati</taxon>
        <taxon>Actinomycetota</taxon>
        <taxon>Actinomycetes</taxon>
        <taxon>Geodermatophilales</taxon>
        <taxon>Geodermatophilaceae</taxon>
        <taxon>Blastococcus</taxon>
    </lineage>
</organism>
<evidence type="ECO:0000313" key="2">
    <source>
        <dbReference type="EMBL" id="MFD2093349.1"/>
    </source>
</evidence>
<dbReference type="EMBL" id="JBHUHP010000017">
    <property type="protein sequence ID" value="MFD2093349.1"/>
    <property type="molecule type" value="Genomic_DNA"/>
</dbReference>
<dbReference type="RefSeq" id="WP_376878809.1">
    <property type="nucleotide sequence ID" value="NZ_JBHUHP010000017.1"/>
</dbReference>
<comment type="caution">
    <text evidence="2">The sequence shown here is derived from an EMBL/GenBank/DDBJ whole genome shotgun (WGS) entry which is preliminary data.</text>
</comment>
<sequence>MTEARTFVDALLGAVLDAMAPLEDALADPVLLQALLEELGWVIDPGPIAPAQLQARIPVGDLLTAFRDTLDAVRTGNADPELYAALATTAADLFALLAALGDGVAPPQLPAPLSDDDFWDRLAADMVGFLIVRHLRAAKPILFAVLHLTGVIDRAAAPAGENRIEGHRRVVLRWDRLGPLIEDPGMVVAEVYGWGGTFDCAELLERLRMALRALGLWTTAVESDGDTIATYYGSATAPDAPDRELRVVLASTATDEGLHAEVGLSVLGIPAQNGVAGPPAGLLVSLYVEGEATAAIELTDNITATLEGVVDADRLVGVELRPDGVGFADTAAVEARAGIRLEFLPPEPALMLGGREGTRAEVGSVLIGLGGEGGTGGFDVSLRGELSGLRVVVALADADAFVGGLLGSGELSLAADLTVIWSRRDGLHVGGQAALRFTLPLTLVLGPVTVQRLELEAAVRGSGLAVSAALTAAGRLGPLAVTVDGIGAELRLAPGPAGVAGLSPSLAFRPPRGAGLVIEGPTVSGGGFLLFDEVRQEYAGILQLRFAGLGLSAIGLITTQPGEFSLLVIISVEFSPIQLGYGFTLNGVGGLLALNRTIDVRAIQEGLAHGALDAFLFPPDPVGNAAQLIADLNRYFPSAQGQFVFGPSVVLGWGTPTLLTITLGVLLELPSPLRVLLAGRLRMVLPDEASGIVRITVDLLGNLDLTNGKLEIDAGLRDSQVAGFAIAGDMAMRASWGREPGFLLAAGGFNPRYRPPGSVRKLERLSIALGTSENPRLRLEAYLAVTSNTVQFGARLDLHAAADLGIGTFSLAATVGFDALIQFSPLSFVVDIYAGIVLKWNDAPFLGVWLQATLSGPQPWRACGEATFSFLGTHSVGFEVTVGDEPPPQPPVLVNVLDRLREALLDPRNWEAQHPADSRRTIVMLRQPAVNGPRLVVHPLGSLTVRQQVVPLSTEITRFGAGRPDAGRFEFALRAPDGSTRNPDVVVEARFARAQFFDVSDDEKLIAPAFDPMPCGGTFGGEDIRVPATGIQDYGGIAYEERVLDVDDAPGAGTPAPRPLAEPDLARLTLAGAAARNGAAGTRDALLLGEPVEITTRPAEYRVVDLGGMAPVDDGPLAAFGSATALLRRRVAARPELAEGLAVVLAHEVAP</sequence>
<dbReference type="Pfam" id="PF20248">
    <property type="entry name" value="DUF6603"/>
    <property type="match status" value="1"/>
</dbReference>
<accession>A0ABW4XH51</accession>
<dbReference type="InterPro" id="IPR046538">
    <property type="entry name" value="DUF6603"/>
</dbReference>